<evidence type="ECO:0000313" key="8">
    <source>
        <dbReference type="Proteomes" id="UP000612456"/>
    </source>
</evidence>
<feature type="transmembrane region" description="Helical" evidence="5">
    <location>
        <begin position="84"/>
        <end position="102"/>
    </location>
</feature>
<feature type="transmembrane region" description="Helical" evidence="5">
    <location>
        <begin position="114"/>
        <end position="139"/>
    </location>
</feature>
<dbReference type="PANTHER" id="PTHR37422">
    <property type="entry name" value="TEICHURONIC ACID BIOSYNTHESIS PROTEIN TUAE"/>
    <property type="match status" value="1"/>
</dbReference>
<dbReference type="Proteomes" id="UP000612456">
    <property type="component" value="Unassembled WGS sequence"/>
</dbReference>
<reference evidence="7" key="1">
    <citation type="journal article" date="2014" name="Int. J. Syst. Evol. Microbiol.">
        <title>Complete genome sequence of Corynebacterium casei LMG S-19264T (=DSM 44701T), isolated from a smear-ripened cheese.</title>
        <authorList>
            <consortium name="US DOE Joint Genome Institute (JGI-PGF)"/>
            <person name="Walter F."/>
            <person name="Albersmeier A."/>
            <person name="Kalinowski J."/>
            <person name="Ruckert C."/>
        </authorList>
    </citation>
    <scope>NUCLEOTIDE SEQUENCE</scope>
    <source>
        <strain evidence="7">CGMCC 1.15178</strain>
    </source>
</reference>
<protein>
    <recommendedName>
        <fullName evidence="6">O-antigen ligase-related domain-containing protein</fullName>
    </recommendedName>
</protein>
<organism evidence="7 8">
    <name type="scientific">Paenibacillus nasutitermitis</name>
    <dbReference type="NCBI Taxonomy" id="1652958"/>
    <lineage>
        <taxon>Bacteria</taxon>
        <taxon>Bacillati</taxon>
        <taxon>Bacillota</taxon>
        <taxon>Bacilli</taxon>
        <taxon>Bacillales</taxon>
        <taxon>Paenibacillaceae</taxon>
        <taxon>Paenibacillus</taxon>
    </lineage>
</organism>
<evidence type="ECO:0000259" key="6">
    <source>
        <dbReference type="Pfam" id="PF04932"/>
    </source>
</evidence>
<evidence type="ECO:0000256" key="4">
    <source>
        <dbReference type="ARBA" id="ARBA00023136"/>
    </source>
</evidence>
<dbReference type="AlphaFoldDB" id="A0A917DWT0"/>
<feature type="transmembrane region" description="Helical" evidence="5">
    <location>
        <begin position="20"/>
        <end position="42"/>
    </location>
</feature>
<feature type="transmembrane region" description="Helical" evidence="5">
    <location>
        <begin position="358"/>
        <end position="377"/>
    </location>
</feature>
<keyword evidence="3 5" id="KW-1133">Transmembrane helix</keyword>
<feature type="transmembrane region" description="Helical" evidence="5">
    <location>
        <begin position="200"/>
        <end position="230"/>
    </location>
</feature>
<feature type="transmembrane region" description="Helical" evidence="5">
    <location>
        <begin position="54"/>
        <end position="72"/>
    </location>
</feature>
<evidence type="ECO:0000313" key="7">
    <source>
        <dbReference type="EMBL" id="GGD76227.1"/>
    </source>
</evidence>
<gene>
    <name evidence="7" type="ORF">GCM10010911_37830</name>
</gene>
<feature type="domain" description="O-antigen ligase-related" evidence="6">
    <location>
        <begin position="221"/>
        <end position="371"/>
    </location>
</feature>
<keyword evidence="4 5" id="KW-0472">Membrane</keyword>
<dbReference type="Pfam" id="PF04932">
    <property type="entry name" value="Wzy_C"/>
    <property type="match status" value="1"/>
</dbReference>
<reference evidence="7" key="2">
    <citation type="submission" date="2020-09" db="EMBL/GenBank/DDBJ databases">
        <authorList>
            <person name="Sun Q."/>
            <person name="Zhou Y."/>
        </authorList>
    </citation>
    <scope>NUCLEOTIDE SEQUENCE</scope>
    <source>
        <strain evidence="7">CGMCC 1.15178</strain>
    </source>
</reference>
<dbReference type="InterPro" id="IPR051533">
    <property type="entry name" value="WaaL-like"/>
</dbReference>
<accession>A0A917DWT0</accession>
<evidence type="ECO:0000256" key="2">
    <source>
        <dbReference type="ARBA" id="ARBA00022692"/>
    </source>
</evidence>
<evidence type="ECO:0000256" key="1">
    <source>
        <dbReference type="ARBA" id="ARBA00004141"/>
    </source>
</evidence>
<proteinExistence type="predicted"/>
<keyword evidence="8" id="KW-1185">Reference proteome</keyword>
<dbReference type="RefSeq" id="WP_229750360.1">
    <property type="nucleotide sequence ID" value="NZ_BMHP01000002.1"/>
</dbReference>
<feature type="transmembrane region" description="Helical" evidence="5">
    <location>
        <begin position="171"/>
        <end position="188"/>
    </location>
</feature>
<keyword evidence="2 5" id="KW-0812">Transmembrane</keyword>
<comment type="subcellular location">
    <subcellularLocation>
        <location evidence="1">Membrane</location>
        <topology evidence="1">Multi-pass membrane protein</topology>
    </subcellularLocation>
</comment>
<evidence type="ECO:0000256" key="5">
    <source>
        <dbReference type="SAM" id="Phobius"/>
    </source>
</evidence>
<name>A0A917DWT0_9BACL</name>
<dbReference type="InterPro" id="IPR007016">
    <property type="entry name" value="O-antigen_ligase-rel_domated"/>
</dbReference>
<dbReference type="GO" id="GO:0016020">
    <property type="term" value="C:membrane"/>
    <property type="evidence" value="ECO:0007669"/>
    <property type="project" value="UniProtKB-SubCell"/>
</dbReference>
<evidence type="ECO:0000256" key="3">
    <source>
        <dbReference type="ARBA" id="ARBA00022989"/>
    </source>
</evidence>
<sequence>MNFLIYIAAFLFPLDNFPIMFGAAYKPISLVFIALFFAFNFPHILKLSYKKTELCVLIIVICSIVVTCFRNIEFHYSFVGMNDALSSLLAGLVIYLSFKVYVQRNSEDGAYIKLFKWIIRGYGLALVIGVLQLLFIYVLPSGALRGLIGLFVERTAYIQAHRLHFSFSEPSYIGLHTNLLLIPAYLILRHTNNLSRYDKWIVFLFIPISIFSLSIRYFVDLTILYLVYVFATSKSKDFMKVILKFAVSAGVLFLLLQTVLVQNVFNLESSHYYRILHLYEDPSKISKDDSFSIRITYSKLGIYSFGDKPWLGYGLGNYYYGYMNHLDKIPARDFKKDGELYNATNHLSLPQYNMYTRLLSEFGVMGIALFLFTAAFILSFKGRNFSKMILILLLVALLQFDSLAFIQLFFWLALLQSPFISKLQIYKLRASKVAHAQQIPNRSSAYDSREGSLVIMAKQVTHG</sequence>
<dbReference type="EMBL" id="BMHP01000002">
    <property type="protein sequence ID" value="GGD76227.1"/>
    <property type="molecule type" value="Genomic_DNA"/>
</dbReference>
<dbReference type="PANTHER" id="PTHR37422:SF17">
    <property type="entry name" value="O-ANTIGEN LIGASE"/>
    <property type="match status" value="1"/>
</dbReference>
<feature type="transmembrane region" description="Helical" evidence="5">
    <location>
        <begin position="389"/>
        <end position="414"/>
    </location>
</feature>
<feature type="transmembrane region" description="Helical" evidence="5">
    <location>
        <begin position="242"/>
        <end position="265"/>
    </location>
</feature>
<comment type="caution">
    <text evidence="7">The sequence shown here is derived from an EMBL/GenBank/DDBJ whole genome shotgun (WGS) entry which is preliminary data.</text>
</comment>